<evidence type="ECO:0000256" key="2">
    <source>
        <dbReference type="ARBA" id="ARBA00008564"/>
    </source>
</evidence>
<dbReference type="Pfam" id="PF02361">
    <property type="entry name" value="CbiQ"/>
    <property type="match status" value="1"/>
</dbReference>
<evidence type="ECO:0000256" key="3">
    <source>
        <dbReference type="ARBA" id="ARBA00022692"/>
    </source>
</evidence>
<evidence type="ECO:0000256" key="4">
    <source>
        <dbReference type="ARBA" id="ARBA00022989"/>
    </source>
</evidence>
<evidence type="ECO:0000256" key="6">
    <source>
        <dbReference type="SAM" id="Phobius"/>
    </source>
</evidence>
<dbReference type="OrthoDB" id="5868344at2"/>
<proteinExistence type="inferred from homology"/>
<dbReference type="GO" id="GO:0005886">
    <property type="term" value="C:plasma membrane"/>
    <property type="evidence" value="ECO:0007669"/>
    <property type="project" value="UniProtKB-ARBA"/>
</dbReference>
<keyword evidence="5 6" id="KW-0472">Membrane</keyword>
<evidence type="ECO:0000313" key="8">
    <source>
        <dbReference type="Proteomes" id="UP000306113"/>
    </source>
</evidence>
<evidence type="ECO:0000313" key="7">
    <source>
        <dbReference type="EMBL" id="THD72837.1"/>
    </source>
</evidence>
<feature type="transmembrane region" description="Helical" evidence="6">
    <location>
        <begin position="30"/>
        <end position="53"/>
    </location>
</feature>
<comment type="similarity">
    <text evidence="2">Belongs to the CbiQ family.</text>
</comment>
<dbReference type="Proteomes" id="UP000306113">
    <property type="component" value="Unassembled WGS sequence"/>
</dbReference>
<name>A0A4S3M7M8_9RHOB</name>
<comment type="subcellular location">
    <subcellularLocation>
        <location evidence="1">Membrane</location>
        <topology evidence="1">Multi-pass membrane protein</topology>
    </subcellularLocation>
</comment>
<reference evidence="7 8" key="1">
    <citation type="submission" date="2019-04" db="EMBL/GenBank/DDBJ databases">
        <title>Draft genome sequence of Youngimonas vesicularis.</title>
        <authorList>
            <person name="Hameed A."/>
        </authorList>
    </citation>
    <scope>NUCLEOTIDE SEQUENCE [LARGE SCALE GENOMIC DNA]</scope>
    <source>
        <strain evidence="7 8">CC-AMW-E</strain>
    </source>
</reference>
<feature type="transmembrane region" description="Helical" evidence="6">
    <location>
        <begin position="65"/>
        <end position="83"/>
    </location>
</feature>
<dbReference type="AlphaFoldDB" id="A0A4S3M7M8"/>
<accession>A0A4S3M7M8</accession>
<sequence>MISLTSERRTPYHSWPAGPKLLGLSAFTLAIFYMNGIALSAAVMGAVIAAYLVGGLAFAREGLRFLRPVLVFVAIILVWHLAVGRVAEGVVIVLRLLAAIAAANLVTLTTRMEDMLDVIQRTLAKIGVPPATRRRFALSVALVVRFTPVLVQKGGLLVEAWRARTVKRPGWRLVLPFALLAIDDAEQTAEALKARGGVM</sequence>
<dbReference type="InterPro" id="IPR003339">
    <property type="entry name" value="ABC/ECF_trnsptr_transmembrane"/>
</dbReference>
<keyword evidence="3 6" id="KW-0812">Transmembrane</keyword>
<gene>
    <name evidence="7" type="ORF">E7681_12985</name>
</gene>
<protein>
    <submittedName>
        <fullName evidence="7">Energy-coupling factor transporter transmembrane protein EcfT</fullName>
    </submittedName>
</protein>
<comment type="caution">
    <text evidence="7">The sequence shown here is derived from an EMBL/GenBank/DDBJ whole genome shotgun (WGS) entry which is preliminary data.</text>
</comment>
<evidence type="ECO:0000256" key="5">
    <source>
        <dbReference type="ARBA" id="ARBA00023136"/>
    </source>
</evidence>
<evidence type="ECO:0000256" key="1">
    <source>
        <dbReference type="ARBA" id="ARBA00004141"/>
    </source>
</evidence>
<dbReference type="EMBL" id="SSMD01000006">
    <property type="protein sequence ID" value="THD72837.1"/>
    <property type="molecule type" value="Genomic_DNA"/>
</dbReference>
<keyword evidence="8" id="KW-1185">Reference proteome</keyword>
<organism evidence="7 8">
    <name type="scientific">Thalassobius vesicularis</name>
    <dbReference type="NCBI Taxonomy" id="1294297"/>
    <lineage>
        <taxon>Bacteria</taxon>
        <taxon>Pseudomonadati</taxon>
        <taxon>Pseudomonadota</taxon>
        <taxon>Alphaproteobacteria</taxon>
        <taxon>Rhodobacterales</taxon>
        <taxon>Roseobacteraceae</taxon>
        <taxon>Thalassovita</taxon>
    </lineage>
</organism>
<dbReference type="RefSeq" id="WP_136339734.1">
    <property type="nucleotide sequence ID" value="NZ_SSMD01000006.1"/>
</dbReference>
<feature type="transmembrane region" description="Helical" evidence="6">
    <location>
        <begin position="89"/>
        <end position="108"/>
    </location>
</feature>
<dbReference type="CDD" id="cd16914">
    <property type="entry name" value="EcfT"/>
    <property type="match status" value="1"/>
</dbReference>
<keyword evidence="4 6" id="KW-1133">Transmembrane helix</keyword>